<evidence type="ECO:0000313" key="4">
    <source>
        <dbReference type="Proteomes" id="UP000627573"/>
    </source>
</evidence>
<dbReference type="EMBL" id="MRBO01000249">
    <property type="protein sequence ID" value="KAB2586045.1"/>
    <property type="molecule type" value="Genomic_DNA"/>
</dbReference>
<organism evidence="1 3">
    <name type="scientific">Rhodococcus erythropolis</name>
    <name type="common">Arthrobacter picolinophilus</name>
    <dbReference type="NCBI Taxonomy" id="1833"/>
    <lineage>
        <taxon>Bacteria</taxon>
        <taxon>Bacillati</taxon>
        <taxon>Actinomycetota</taxon>
        <taxon>Actinomycetes</taxon>
        <taxon>Mycobacteriales</taxon>
        <taxon>Nocardiaceae</taxon>
        <taxon>Rhodococcus</taxon>
        <taxon>Rhodococcus erythropolis group</taxon>
    </lineage>
</organism>
<evidence type="ECO:0000313" key="3">
    <source>
        <dbReference type="Proteomes" id="UP000325576"/>
    </source>
</evidence>
<evidence type="ECO:0000313" key="1">
    <source>
        <dbReference type="EMBL" id="KAB2586045.1"/>
    </source>
</evidence>
<protein>
    <submittedName>
        <fullName evidence="2">Sigma-70 family RNA polymerase sigma factor</fullName>
    </submittedName>
</protein>
<dbReference type="Proteomes" id="UP000627573">
    <property type="component" value="Unassembled WGS sequence"/>
</dbReference>
<comment type="caution">
    <text evidence="1">The sequence shown here is derived from an EMBL/GenBank/DDBJ whole genome shotgun (WGS) entry which is preliminary data.</text>
</comment>
<gene>
    <name evidence="1" type="ORF">BS297_07270</name>
    <name evidence="2" type="ORF">I3517_04530</name>
</gene>
<dbReference type="AlphaFoldDB" id="A0A5N5E6U2"/>
<dbReference type="RefSeq" id="WP_151531032.1">
    <property type="nucleotide sequence ID" value="NZ_JAECSB010000022.1"/>
</dbReference>
<keyword evidence="4" id="KW-1185">Reference proteome</keyword>
<reference evidence="1 3" key="1">
    <citation type="journal article" date="2017" name="Poromechanics V (2013)">
        <title>Genomic Characterization of the Arsenic-Tolerant Actinobacterium, &lt;i&gt;Rhodococcus erythropolis&lt;/i&gt; S43.</title>
        <authorList>
            <person name="Retamal-Morales G."/>
            <person name="Mehnert M."/>
            <person name="Schwabe R."/>
            <person name="Tischler D."/>
            <person name="Schloemann M."/>
            <person name="Levican G.J."/>
        </authorList>
    </citation>
    <scope>NUCLEOTIDE SEQUENCE [LARGE SCALE GENOMIC DNA]</scope>
    <source>
        <strain evidence="1 3">S43</strain>
    </source>
</reference>
<dbReference type="EMBL" id="JAECSB010000022">
    <property type="protein sequence ID" value="MBH5141877.1"/>
    <property type="molecule type" value="Genomic_DNA"/>
</dbReference>
<proteinExistence type="predicted"/>
<accession>A0A5N5E6U2</accession>
<reference evidence="2 4" key="2">
    <citation type="submission" date="2020-12" db="EMBL/GenBank/DDBJ databases">
        <title>Draft genome sequence of furan degrading bacterial strain FUR100.</title>
        <authorList>
            <person name="Woiski C."/>
        </authorList>
    </citation>
    <scope>NUCLEOTIDE SEQUENCE [LARGE SCALE GENOMIC DNA]</scope>
    <source>
        <strain evidence="2 4">FUR100</strain>
    </source>
</reference>
<sequence>MDTSIHAHTSAAIPVNSTDFLAALHQQWIRESAMPSARIELSQWVSTRPELAGAESFSDLKALTFCEPDAVLSVLLHAHQAGSSLAGNTLIEFMRPKLAGMQKYARVANGVAAHAAYADRTAATLHAFWDTISTYRGAHRGIAGQLALNTLHKITATTTALDVTVGDTYFQIADEEKAAEEFLRAEDPTEIDVMDVLDWAVDQGTISASDRTLIMRSYMNEDGVDVAALAEEMGITYAAARKRLSRSIARVRDAVCDHLNVSEPKIKRISMYRSAKKNLSLAS</sequence>
<name>A0A5N5E6U2_RHOER</name>
<evidence type="ECO:0000313" key="2">
    <source>
        <dbReference type="EMBL" id="MBH5141877.1"/>
    </source>
</evidence>
<dbReference type="Proteomes" id="UP000325576">
    <property type="component" value="Unassembled WGS sequence"/>
</dbReference>